<dbReference type="PANTHER" id="PTHR45398">
    <property type="match status" value="1"/>
</dbReference>
<dbReference type="InterPro" id="IPR001242">
    <property type="entry name" value="Condensation_dom"/>
</dbReference>
<dbReference type="Pfam" id="PF00668">
    <property type="entry name" value="Condensation"/>
    <property type="match status" value="1"/>
</dbReference>
<dbReference type="EMBL" id="RRUE01000003">
    <property type="protein sequence ID" value="RRN43400.1"/>
    <property type="molecule type" value="Genomic_DNA"/>
</dbReference>
<dbReference type="InterPro" id="IPR023213">
    <property type="entry name" value="CAT-like_dom_sf"/>
</dbReference>
<dbReference type="PANTHER" id="PTHR45398:SF1">
    <property type="entry name" value="ENZYME, PUTATIVE (JCVI)-RELATED"/>
    <property type="match status" value="1"/>
</dbReference>
<proteinExistence type="predicted"/>
<organism evidence="2 3">
    <name type="scientific">Lautropia dentalis</name>
    <dbReference type="NCBI Taxonomy" id="2490857"/>
    <lineage>
        <taxon>Bacteria</taxon>
        <taxon>Pseudomonadati</taxon>
        <taxon>Pseudomonadota</taxon>
        <taxon>Betaproteobacteria</taxon>
        <taxon>Burkholderiales</taxon>
        <taxon>Burkholderiaceae</taxon>
        <taxon>Lautropia</taxon>
    </lineage>
</organism>
<accession>A0A3R8MVM6</accession>
<reference evidence="2 3" key="1">
    <citation type="submission" date="2018-11" db="EMBL/GenBank/DDBJ databases">
        <title>Genome sequencing of Lautropia sp. KCOM 2505 (= ChDC F240).</title>
        <authorList>
            <person name="Kook J.-K."/>
            <person name="Park S.-N."/>
            <person name="Lim Y.K."/>
        </authorList>
    </citation>
    <scope>NUCLEOTIDE SEQUENCE [LARGE SCALE GENOMIC DNA]</scope>
    <source>
        <strain evidence="2 3">KCOM 2505</strain>
    </source>
</reference>
<keyword evidence="3" id="KW-1185">Reference proteome</keyword>
<sequence>MEVNNKSDVIKADFLSRVLGKRKRSASSRYQGKSKIERLSRDGDLPLSWAQQRLWFLEQLEDLGAAYHIPAVLRLQGELDKGALQRALDEILARHEALRTVFVRNADGEPVQRILPVQPFALAYHDLSGLEQQERERAKQALTEETLHRPFDLTQDVLIRASLVKLDE</sequence>
<protein>
    <recommendedName>
        <fullName evidence="1">Condensation domain-containing protein</fullName>
    </recommendedName>
</protein>
<feature type="non-terminal residue" evidence="2">
    <location>
        <position position="168"/>
    </location>
</feature>
<name>A0A3R8MVM6_9BURK</name>
<dbReference type="Proteomes" id="UP000270261">
    <property type="component" value="Unassembled WGS sequence"/>
</dbReference>
<gene>
    <name evidence="2" type="ORF">EHV23_15035</name>
</gene>
<dbReference type="GO" id="GO:0003824">
    <property type="term" value="F:catalytic activity"/>
    <property type="evidence" value="ECO:0007669"/>
    <property type="project" value="InterPro"/>
</dbReference>
<evidence type="ECO:0000259" key="1">
    <source>
        <dbReference type="Pfam" id="PF00668"/>
    </source>
</evidence>
<evidence type="ECO:0000313" key="2">
    <source>
        <dbReference type="EMBL" id="RRN43400.1"/>
    </source>
</evidence>
<dbReference type="RefSeq" id="WP_148098600.1">
    <property type="nucleotide sequence ID" value="NZ_RRUE01000003.1"/>
</dbReference>
<dbReference type="OrthoDB" id="9154499at2"/>
<dbReference type="Gene3D" id="3.30.559.10">
    <property type="entry name" value="Chloramphenicol acetyltransferase-like domain"/>
    <property type="match status" value="1"/>
</dbReference>
<dbReference type="AlphaFoldDB" id="A0A3R8MVM6"/>
<evidence type="ECO:0000313" key="3">
    <source>
        <dbReference type="Proteomes" id="UP000270261"/>
    </source>
</evidence>
<feature type="domain" description="Condensation" evidence="1">
    <location>
        <begin position="43"/>
        <end position="167"/>
    </location>
</feature>
<comment type="caution">
    <text evidence="2">The sequence shown here is derived from an EMBL/GenBank/DDBJ whole genome shotgun (WGS) entry which is preliminary data.</text>
</comment>
<dbReference type="SUPFAM" id="SSF52777">
    <property type="entry name" value="CoA-dependent acyltransferases"/>
    <property type="match status" value="1"/>
</dbReference>